<feature type="compositionally biased region" description="Low complexity" evidence="4">
    <location>
        <begin position="260"/>
        <end position="274"/>
    </location>
</feature>
<dbReference type="Proteomes" id="UP001300763">
    <property type="component" value="Unassembled WGS sequence"/>
</dbReference>
<dbReference type="Pfam" id="PF03704">
    <property type="entry name" value="BTAD"/>
    <property type="match status" value="1"/>
</dbReference>
<keyword evidence="2 3" id="KW-0238">DNA-binding</keyword>
<dbReference type="Gene3D" id="1.25.40.10">
    <property type="entry name" value="Tetratricopeptide repeat domain"/>
    <property type="match status" value="1"/>
</dbReference>
<dbReference type="InterPro" id="IPR036388">
    <property type="entry name" value="WH-like_DNA-bd_sf"/>
</dbReference>
<dbReference type="Pfam" id="PF13401">
    <property type="entry name" value="AAA_22"/>
    <property type="match status" value="1"/>
</dbReference>
<dbReference type="InterPro" id="IPR049945">
    <property type="entry name" value="AAA_22"/>
</dbReference>
<dbReference type="SUPFAM" id="SSF52540">
    <property type="entry name" value="P-loop containing nucleoside triphosphate hydrolases"/>
    <property type="match status" value="1"/>
</dbReference>
<keyword evidence="7" id="KW-1185">Reference proteome</keyword>
<accession>A0ABT5SS29</accession>
<evidence type="ECO:0000313" key="6">
    <source>
        <dbReference type="EMBL" id="MDD7965655.1"/>
    </source>
</evidence>
<feature type="domain" description="OmpR/PhoB-type" evidence="5">
    <location>
        <begin position="1"/>
        <end position="89"/>
    </location>
</feature>
<feature type="DNA-binding region" description="OmpR/PhoB-type" evidence="3">
    <location>
        <begin position="1"/>
        <end position="89"/>
    </location>
</feature>
<dbReference type="SMART" id="SM01043">
    <property type="entry name" value="BTAD"/>
    <property type="match status" value="1"/>
</dbReference>
<dbReference type="InterPro" id="IPR027417">
    <property type="entry name" value="P-loop_NTPase"/>
</dbReference>
<organism evidence="6 7">
    <name type="scientific">Actinomycetospora lemnae</name>
    <dbReference type="NCBI Taxonomy" id="3019891"/>
    <lineage>
        <taxon>Bacteria</taxon>
        <taxon>Bacillati</taxon>
        <taxon>Actinomycetota</taxon>
        <taxon>Actinomycetes</taxon>
        <taxon>Pseudonocardiales</taxon>
        <taxon>Pseudonocardiaceae</taxon>
        <taxon>Actinomycetospora</taxon>
    </lineage>
</organism>
<dbReference type="InterPro" id="IPR003593">
    <property type="entry name" value="AAA+_ATPase"/>
</dbReference>
<dbReference type="PROSITE" id="PS51755">
    <property type="entry name" value="OMPR_PHOB"/>
    <property type="match status" value="1"/>
</dbReference>
<dbReference type="EMBL" id="JAQZAO010000004">
    <property type="protein sequence ID" value="MDD7965655.1"/>
    <property type="molecule type" value="Genomic_DNA"/>
</dbReference>
<dbReference type="InterPro" id="IPR058852">
    <property type="entry name" value="HTH_77"/>
</dbReference>
<feature type="compositionally biased region" description="Pro residues" evidence="4">
    <location>
        <begin position="243"/>
        <end position="259"/>
    </location>
</feature>
<reference evidence="6 7" key="1">
    <citation type="submission" date="2023-02" db="EMBL/GenBank/DDBJ databases">
        <title>Genome sequencing required for Actinomycetospora new species description.</title>
        <authorList>
            <person name="Saimee Y."/>
            <person name="Duangmal K."/>
        </authorList>
    </citation>
    <scope>NUCLEOTIDE SEQUENCE [LARGE SCALE GENOMIC DNA]</scope>
    <source>
        <strain evidence="6 7">DW7H6</strain>
    </source>
</reference>
<dbReference type="InterPro" id="IPR016032">
    <property type="entry name" value="Sig_transdc_resp-reg_C-effctor"/>
</dbReference>
<gene>
    <name evidence="6" type="ORF">PGB27_09885</name>
</gene>
<evidence type="ECO:0000256" key="1">
    <source>
        <dbReference type="ARBA" id="ARBA00005820"/>
    </source>
</evidence>
<dbReference type="CDD" id="cd15831">
    <property type="entry name" value="BTAD"/>
    <property type="match status" value="1"/>
</dbReference>
<dbReference type="Pfam" id="PF25872">
    <property type="entry name" value="HTH_77"/>
    <property type="match status" value="1"/>
</dbReference>
<comment type="similarity">
    <text evidence="1">Belongs to the AfsR/DnrI/RedD regulatory family.</text>
</comment>
<dbReference type="InterPro" id="IPR011990">
    <property type="entry name" value="TPR-like_helical_dom_sf"/>
</dbReference>
<dbReference type="InterPro" id="IPR005158">
    <property type="entry name" value="BTAD"/>
</dbReference>
<dbReference type="Gene3D" id="3.40.50.300">
    <property type="entry name" value="P-loop containing nucleotide triphosphate hydrolases"/>
    <property type="match status" value="1"/>
</dbReference>
<dbReference type="PRINTS" id="PR00364">
    <property type="entry name" value="DISEASERSIST"/>
</dbReference>
<protein>
    <submittedName>
        <fullName evidence="6">BTAD domain-containing putative transcriptional regulator</fullName>
    </submittedName>
</protein>
<comment type="caution">
    <text evidence="6">The sequence shown here is derived from an EMBL/GenBank/DDBJ whole genome shotgun (WGS) entry which is preliminary data.</text>
</comment>
<feature type="region of interest" description="Disordered" evidence="4">
    <location>
        <begin position="239"/>
        <end position="282"/>
    </location>
</feature>
<evidence type="ECO:0000313" key="7">
    <source>
        <dbReference type="Proteomes" id="UP001300763"/>
    </source>
</evidence>
<dbReference type="SMART" id="SM00862">
    <property type="entry name" value="Trans_reg_C"/>
    <property type="match status" value="1"/>
</dbReference>
<evidence type="ECO:0000259" key="5">
    <source>
        <dbReference type="PROSITE" id="PS51755"/>
    </source>
</evidence>
<name>A0ABT5SS29_9PSEU</name>
<dbReference type="SUPFAM" id="SSF46894">
    <property type="entry name" value="C-terminal effector domain of the bipartite response regulators"/>
    <property type="match status" value="1"/>
</dbReference>
<dbReference type="SMART" id="SM00382">
    <property type="entry name" value="AAA"/>
    <property type="match status" value="1"/>
</dbReference>
<dbReference type="SUPFAM" id="SSF48452">
    <property type="entry name" value="TPR-like"/>
    <property type="match status" value="1"/>
</dbReference>
<evidence type="ECO:0000256" key="2">
    <source>
        <dbReference type="ARBA" id="ARBA00023125"/>
    </source>
</evidence>
<evidence type="ECO:0000256" key="4">
    <source>
        <dbReference type="SAM" id="MobiDB-lite"/>
    </source>
</evidence>
<proteinExistence type="inferred from homology"/>
<sequence>MVDEMRLRVLGTIAVDDAPVRSGRVRRLLAVLALDPGRVVGVDRLVDDVWPGEAPVHGEAALHSLIARARRVLGAAALATRPPGYALELAADDLDATAAAGLHQRARGEVDAHARASLLDEALALWHGPAFAEFADEEPFRPVAVRLEELRRELEDARAQTDLDLGRPGDAVARLEVLVAAEPLRERRRELLVDALHRAGRPGDALAAVAAHRRVLADELGLDPGPAIRELEARVLAGEPAPTSRPPPAPAPAPAPPAPAEAANAPSAASTRANGAFAPPEASPGPALPAMIGRGSALAGVTGALGDGPVTLVGPGGVGKTTLARHVAASVGGSFPDGVVVAELATVATGDEVAPAVVAAVGAPGASGADARERVPAVLRGRRVLLVLDNAEHVVDAVAELVERLAATCPTVTVLATSREPLGVPGERVRPLPPLADDAAVALFAERASAADPTFAVTDANRDAVTEVCRRLDRLPLALELAAARMRVVSPAELAADLPVHRRFLRSPHRGGTSRHRTLHDVVDWSYRLLEERERTVLDRLGVFAGSFTRAAARAITDEPDLDAVLAALVDKSLVTASVDHAHPGPTRYALLETVRAHVRERLDEAGETAAVRRRHAEEARGFLRRTGRLAGPDADRRLAAVLAEWDELRAAVAWSSAHDPALAADLVAALVDVGEVRMTPELFAWADALLAAEVDLGTSTPWVHAVAAEGARFAGDLDRAQEHVAAGRRALAAPGDPAAAVLAFLHSEVAGFAGRGAESAEAATAAERLAVAAGDHRLRALAICCRLLAVAYDGDHDGAVAEADALDAAVRDSGDPLLRPWSVYARGEVRVERDPAAALDLVEEAVRLARAVGEQYALGVALVTVTSLRTRQGDVPGAARAAAESLEHWRGTGNRTHLWVGLRAVVELLAQAGRDDVAAELLGGLAARRSGGALFGADAARLAALRDDLAARLGAEALDRAARRGAARDDDGLVDLAREVLRAP</sequence>
<dbReference type="InterPro" id="IPR001867">
    <property type="entry name" value="OmpR/PhoB-type_DNA-bd"/>
</dbReference>
<dbReference type="PANTHER" id="PTHR47691">
    <property type="entry name" value="REGULATOR-RELATED"/>
    <property type="match status" value="1"/>
</dbReference>
<dbReference type="Gene3D" id="1.10.10.10">
    <property type="entry name" value="Winged helix-like DNA-binding domain superfamily/Winged helix DNA-binding domain"/>
    <property type="match status" value="1"/>
</dbReference>
<dbReference type="PANTHER" id="PTHR47691:SF3">
    <property type="entry name" value="HTH-TYPE TRANSCRIPTIONAL REGULATOR RV0890C-RELATED"/>
    <property type="match status" value="1"/>
</dbReference>
<evidence type="ECO:0000256" key="3">
    <source>
        <dbReference type="PROSITE-ProRule" id="PRU01091"/>
    </source>
</evidence>